<dbReference type="AlphaFoldDB" id="A0A0K6I3G6"/>
<dbReference type="Proteomes" id="UP000183900">
    <property type="component" value="Unassembled WGS sequence"/>
</dbReference>
<proteinExistence type="predicted"/>
<sequence length="144" mass="15552">MTIRLRGHHLLCMLTFVGEGYSPRFVANYARVIRRMRAGEPVLIVQGPDDICAPLLAGDAPHCHRDSVVERDRLALESAGTLLGRRLEAGSEVIVDGGMLNRLQRGFVSGELRPACSGCEWSGLCDKVAEAGFEGTRLMAGTGD</sequence>
<dbReference type="OrthoDB" id="6195504at2"/>
<name>A0A0K6I3G6_9HYPH</name>
<reference evidence="2" key="1">
    <citation type="submission" date="2015-08" db="EMBL/GenBank/DDBJ databases">
        <authorList>
            <person name="Varghese N."/>
        </authorList>
    </citation>
    <scope>NUCLEOTIDE SEQUENCE [LARGE SCALE GENOMIC DNA]</scope>
    <source>
        <strain evidence="2">DSM 23407</strain>
    </source>
</reference>
<dbReference type="EMBL" id="CYHE01000008">
    <property type="protein sequence ID" value="CUA97583.1"/>
    <property type="molecule type" value="Genomic_DNA"/>
</dbReference>
<dbReference type="InterPro" id="IPR009702">
    <property type="entry name" value="DUF1284"/>
</dbReference>
<gene>
    <name evidence="1" type="ORF">Ga0061067_10812</name>
</gene>
<evidence type="ECO:0000313" key="2">
    <source>
        <dbReference type="Proteomes" id="UP000183900"/>
    </source>
</evidence>
<accession>A0A0K6I3G6</accession>
<organism evidence="1 2">
    <name type="scientific">Pannonibacter indicus</name>
    <dbReference type="NCBI Taxonomy" id="466044"/>
    <lineage>
        <taxon>Bacteria</taxon>
        <taxon>Pseudomonadati</taxon>
        <taxon>Pseudomonadota</taxon>
        <taxon>Alphaproteobacteria</taxon>
        <taxon>Hyphomicrobiales</taxon>
        <taxon>Stappiaceae</taxon>
        <taxon>Pannonibacter</taxon>
    </lineage>
</organism>
<dbReference type="Pfam" id="PF06935">
    <property type="entry name" value="DUF1284"/>
    <property type="match status" value="1"/>
</dbReference>
<protein>
    <recommendedName>
        <fullName evidence="3">2Fe-2S ferredoxin</fullName>
    </recommendedName>
</protein>
<dbReference type="RefSeq" id="WP_055456065.1">
    <property type="nucleotide sequence ID" value="NZ_CYHE01000008.1"/>
</dbReference>
<evidence type="ECO:0008006" key="3">
    <source>
        <dbReference type="Google" id="ProtNLM"/>
    </source>
</evidence>
<evidence type="ECO:0000313" key="1">
    <source>
        <dbReference type="EMBL" id="CUA97583.1"/>
    </source>
</evidence>
<keyword evidence="2" id="KW-1185">Reference proteome</keyword>